<feature type="region of interest" description="Disordered" evidence="1">
    <location>
        <begin position="256"/>
        <end position="277"/>
    </location>
</feature>
<feature type="region of interest" description="Disordered" evidence="1">
    <location>
        <begin position="35"/>
        <end position="123"/>
    </location>
</feature>
<evidence type="ECO:0000313" key="3">
    <source>
        <dbReference type="Proteomes" id="UP001221898"/>
    </source>
</evidence>
<sequence>MCLSFAAGALTPTERTRLVLNRHCDSVRCIRHTGRETQRHRAERRRDQRLKSRSASRESGDTYERNLQGPPHPTLPPETPPTSGDCSERRQDALQTTDAAVPHRTLPLPLPSSSSSSREQTRRACRLPLWAPRRSRECEQTDSSPLSCLTPPSSAAALQLSSAHTRQGAVHTSCQSAERCAVGWAPRSAVIDQSHTAEPPALLSDPRIGEELAATVNTSTLFPHDLRTPPAEPLQMKAAQPERPTTHRVSHDCQRLYRGRLPPPPSPAETAPQPEPRSGLMLPGWVCSGGADILLTANVPAYKNSVGASALALLRRGPAGLSTLATGLP</sequence>
<dbReference type="Proteomes" id="UP001221898">
    <property type="component" value="Unassembled WGS sequence"/>
</dbReference>
<comment type="caution">
    <text evidence="2">The sequence shown here is derived from an EMBL/GenBank/DDBJ whole genome shotgun (WGS) entry which is preliminary data.</text>
</comment>
<evidence type="ECO:0000313" key="2">
    <source>
        <dbReference type="EMBL" id="KAJ8394765.1"/>
    </source>
</evidence>
<proteinExistence type="predicted"/>
<feature type="compositionally biased region" description="Pro residues" evidence="1">
    <location>
        <begin position="70"/>
        <end position="80"/>
    </location>
</feature>
<gene>
    <name evidence="2" type="ORF">AAFF_G00041200</name>
</gene>
<accession>A0AAD7S2E9</accession>
<reference evidence="2" key="1">
    <citation type="journal article" date="2023" name="Science">
        <title>Genome structures resolve the early diversification of teleost fishes.</title>
        <authorList>
            <person name="Parey E."/>
            <person name="Louis A."/>
            <person name="Montfort J."/>
            <person name="Bouchez O."/>
            <person name="Roques C."/>
            <person name="Iampietro C."/>
            <person name="Lluch J."/>
            <person name="Castinel A."/>
            <person name="Donnadieu C."/>
            <person name="Desvignes T."/>
            <person name="Floi Bucao C."/>
            <person name="Jouanno E."/>
            <person name="Wen M."/>
            <person name="Mejri S."/>
            <person name="Dirks R."/>
            <person name="Jansen H."/>
            <person name="Henkel C."/>
            <person name="Chen W.J."/>
            <person name="Zahm M."/>
            <person name="Cabau C."/>
            <person name="Klopp C."/>
            <person name="Thompson A.W."/>
            <person name="Robinson-Rechavi M."/>
            <person name="Braasch I."/>
            <person name="Lecointre G."/>
            <person name="Bobe J."/>
            <person name="Postlethwait J.H."/>
            <person name="Berthelot C."/>
            <person name="Roest Crollius H."/>
            <person name="Guiguen Y."/>
        </authorList>
    </citation>
    <scope>NUCLEOTIDE SEQUENCE</scope>
    <source>
        <strain evidence="2">NC1722</strain>
    </source>
</reference>
<dbReference type="AlphaFoldDB" id="A0AAD7S2E9"/>
<organism evidence="2 3">
    <name type="scientific">Aldrovandia affinis</name>
    <dbReference type="NCBI Taxonomy" id="143900"/>
    <lineage>
        <taxon>Eukaryota</taxon>
        <taxon>Metazoa</taxon>
        <taxon>Chordata</taxon>
        <taxon>Craniata</taxon>
        <taxon>Vertebrata</taxon>
        <taxon>Euteleostomi</taxon>
        <taxon>Actinopterygii</taxon>
        <taxon>Neopterygii</taxon>
        <taxon>Teleostei</taxon>
        <taxon>Notacanthiformes</taxon>
        <taxon>Halosauridae</taxon>
        <taxon>Aldrovandia</taxon>
    </lineage>
</organism>
<evidence type="ECO:0000256" key="1">
    <source>
        <dbReference type="SAM" id="MobiDB-lite"/>
    </source>
</evidence>
<dbReference type="EMBL" id="JAINUG010000122">
    <property type="protein sequence ID" value="KAJ8394765.1"/>
    <property type="molecule type" value="Genomic_DNA"/>
</dbReference>
<protein>
    <submittedName>
        <fullName evidence="2">Uncharacterized protein</fullName>
    </submittedName>
</protein>
<name>A0AAD7S2E9_9TELE</name>
<feature type="compositionally biased region" description="Basic and acidic residues" evidence="1">
    <location>
        <begin position="35"/>
        <end position="64"/>
    </location>
</feature>
<keyword evidence="3" id="KW-1185">Reference proteome</keyword>